<reference evidence="2" key="1">
    <citation type="submission" date="2022-12" db="EMBL/GenBank/DDBJ databases">
        <title>Peptostreptococcus.</title>
        <authorList>
            <person name="Lee S.H."/>
        </authorList>
    </citation>
    <scope>NUCLEOTIDE SEQUENCE</scope>
    <source>
        <strain evidence="2">CBA3647</strain>
    </source>
</reference>
<dbReference type="InterPro" id="IPR050256">
    <property type="entry name" value="Glycosyltransferase_2"/>
</dbReference>
<evidence type="ECO:0000313" key="3">
    <source>
        <dbReference type="Proteomes" id="UP001164187"/>
    </source>
</evidence>
<dbReference type="RefSeq" id="WP_269312301.1">
    <property type="nucleotide sequence ID" value="NZ_CP114052.1"/>
</dbReference>
<feature type="domain" description="Glycosyltransferase 2-like" evidence="1">
    <location>
        <begin position="4"/>
        <end position="128"/>
    </location>
</feature>
<dbReference type="InterPro" id="IPR001173">
    <property type="entry name" value="Glyco_trans_2-like"/>
</dbReference>
<keyword evidence="3" id="KW-1185">Reference proteome</keyword>
<dbReference type="Pfam" id="PF00535">
    <property type="entry name" value="Glycos_transf_2"/>
    <property type="match status" value="1"/>
</dbReference>
<name>A0ABY7JQJ2_9FIRM</name>
<dbReference type="SUPFAM" id="SSF53448">
    <property type="entry name" value="Nucleotide-diphospho-sugar transferases"/>
    <property type="match status" value="1"/>
</dbReference>
<sequence length="230" mass="25836">MFTSVIIPAYNEESRIKSTLDGIKDIEKIDEIIVVDDGSSDNTKKVLESYNCEKLKFHIQNLNKGKGRALEIGLKMLDSRAEIVVFLDGDLGSTSVEVIKIIEPVINGECDVCIAQFRPASKKGGMGFVKRLARDSVYKQTGVILNATISGQRAFKRQVIEKFESIPDGYGVEVGMTIDILKWGYRIKEVIVDMTHNETGRDLSGFIHRGKQYLHIRKIAKAKEKEWGNK</sequence>
<dbReference type="Gene3D" id="3.90.550.10">
    <property type="entry name" value="Spore Coat Polysaccharide Biosynthesis Protein SpsA, Chain A"/>
    <property type="match status" value="1"/>
</dbReference>
<protein>
    <submittedName>
        <fullName evidence="2">Glycosyltransferase family 2 protein</fullName>
    </submittedName>
</protein>
<organism evidence="2 3">
    <name type="scientific">Peptostreptococcus equinus</name>
    <dbReference type="NCBI Taxonomy" id="3003601"/>
    <lineage>
        <taxon>Bacteria</taxon>
        <taxon>Bacillati</taxon>
        <taxon>Bacillota</taxon>
        <taxon>Clostridia</taxon>
        <taxon>Peptostreptococcales</taxon>
        <taxon>Peptostreptococcaceae</taxon>
        <taxon>Peptostreptococcus</taxon>
    </lineage>
</organism>
<dbReference type="PANTHER" id="PTHR48090">
    <property type="entry name" value="UNDECAPRENYL-PHOSPHATE 4-DEOXY-4-FORMAMIDO-L-ARABINOSE TRANSFERASE-RELATED"/>
    <property type="match status" value="1"/>
</dbReference>
<evidence type="ECO:0000313" key="2">
    <source>
        <dbReference type="EMBL" id="WAW15626.1"/>
    </source>
</evidence>
<dbReference type="CDD" id="cd04179">
    <property type="entry name" value="DPM_DPG-synthase_like"/>
    <property type="match status" value="1"/>
</dbReference>
<dbReference type="EMBL" id="CP114052">
    <property type="protein sequence ID" value="WAW15626.1"/>
    <property type="molecule type" value="Genomic_DNA"/>
</dbReference>
<accession>A0ABY7JQJ2</accession>
<dbReference type="PANTHER" id="PTHR48090:SF7">
    <property type="entry name" value="RFBJ PROTEIN"/>
    <property type="match status" value="1"/>
</dbReference>
<dbReference type="InterPro" id="IPR029044">
    <property type="entry name" value="Nucleotide-diphossugar_trans"/>
</dbReference>
<dbReference type="Proteomes" id="UP001164187">
    <property type="component" value="Chromosome"/>
</dbReference>
<evidence type="ECO:0000259" key="1">
    <source>
        <dbReference type="Pfam" id="PF00535"/>
    </source>
</evidence>
<gene>
    <name evidence="2" type="ORF">O0R46_04040</name>
</gene>
<proteinExistence type="predicted"/>